<comment type="caution">
    <text evidence="1">The sequence shown here is derived from an EMBL/GenBank/DDBJ whole genome shotgun (WGS) entry which is preliminary data.</text>
</comment>
<dbReference type="OrthoDB" id="7202530at2"/>
<dbReference type="EMBL" id="VUKA01000070">
    <property type="protein sequence ID" value="KAA2211169.1"/>
    <property type="molecule type" value="Genomic_DNA"/>
</dbReference>
<evidence type="ECO:0000313" key="2">
    <source>
        <dbReference type="Proteomes" id="UP000322110"/>
    </source>
</evidence>
<organism evidence="1 2">
    <name type="scientific">Teichococcus oryzae</name>
    <dbReference type="NCBI Taxonomy" id="1608942"/>
    <lineage>
        <taxon>Bacteria</taxon>
        <taxon>Pseudomonadati</taxon>
        <taxon>Pseudomonadota</taxon>
        <taxon>Alphaproteobacteria</taxon>
        <taxon>Acetobacterales</taxon>
        <taxon>Roseomonadaceae</taxon>
        <taxon>Roseomonas</taxon>
    </lineage>
</organism>
<sequence>MTATRRLQLAAEGSPRIGLLLRNVAGCGPSSAVTRWRVGSLPDTAARPRWQLDLLRCRAGRPASWQACWAAGRLEVDGASLARPA</sequence>
<evidence type="ECO:0000313" key="1">
    <source>
        <dbReference type="EMBL" id="KAA2211169.1"/>
    </source>
</evidence>
<protein>
    <submittedName>
        <fullName evidence="1">Uncharacterized protein</fullName>
    </submittedName>
</protein>
<gene>
    <name evidence="1" type="ORF">F0Q34_21545</name>
</gene>
<proteinExistence type="predicted"/>
<accession>A0A5B2TAA3</accession>
<dbReference type="Proteomes" id="UP000322110">
    <property type="component" value="Unassembled WGS sequence"/>
</dbReference>
<name>A0A5B2TAA3_9PROT</name>
<reference evidence="1 2" key="1">
    <citation type="journal article" date="2015" name="Int. J. Syst. Evol. Microbiol.">
        <title>Roseomonas oryzae sp. nov., isolated from paddy rhizosphere soil.</title>
        <authorList>
            <person name="Ramaprasad E.V."/>
            <person name="Sasikala Ch."/>
            <person name="Ramana Ch.V."/>
        </authorList>
    </citation>
    <scope>NUCLEOTIDE SEQUENCE [LARGE SCALE GENOMIC DNA]</scope>
    <source>
        <strain evidence="1 2">KCTC 42542</strain>
    </source>
</reference>
<dbReference type="AlphaFoldDB" id="A0A5B2TAA3"/>
<keyword evidence="2" id="KW-1185">Reference proteome</keyword>